<dbReference type="InterPro" id="IPR010854">
    <property type="entry name" value="YdgH/BhsA/McbA-like_dom"/>
</dbReference>
<evidence type="ECO:0000259" key="3">
    <source>
        <dbReference type="Pfam" id="PF07338"/>
    </source>
</evidence>
<dbReference type="eggNOG" id="ENOG5032X0J">
    <property type="taxonomic scope" value="Bacteria"/>
</dbReference>
<proteinExistence type="predicted"/>
<dbReference type="EMBL" id="JMPI01000058">
    <property type="protein sequence ID" value="KFC78328.1"/>
    <property type="molecule type" value="Genomic_DNA"/>
</dbReference>
<evidence type="ECO:0000256" key="1">
    <source>
        <dbReference type="ARBA" id="ARBA00022729"/>
    </source>
</evidence>
<evidence type="ECO:0000256" key="2">
    <source>
        <dbReference type="SAM" id="SignalP"/>
    </source>
</evidence>
<reference evidence="4 5" key="1">
    <citation type="submission" date="2014-05" db="EMBL/GenBank/DDBJ databases">
        <title>ATOL: Assembling a taxonomically balanced genome-scale reconstruction of the evolutionary history of the Enterobacteriaceae.</title>
        <authorList>
            <person name="Plunkett G.III."/>
            <person name="Neeno-Eckwall E.C."/>
            <person name="Glasner J.D."/>
            <person name="Perna N.T."/>
        </authorList>
    </citation>
    <scope>NUCLEOTIDE SEQUENCE [LARGE SCALE GENOMIC DNA]</scope>
    <source>
        <strain evidence="4 5">ATCC 33320</strain>
    </source>
</reference>
<keyword evidence="1 2" id="KW-0732">Signal</keyword>
<keyword evidence="5" id="KW-1185">Reference proteome</keyword>
<dbReference type="SUPFAM" id="SSF159871">
    <property type="entry name" value="YdgH-like"/>
    <property type="match status" value="1"/>
</dbReference>
<dbReference type="Pfam" id="PF07338">
    <property type="entry name" value="YdgH_BhsA-like"/>
    <property type="match status" value="1"/>
</dbReference>
<dbReference type="InterPro" id="IPR036275">
    <property type="entry name" value="YdgH-like_sf"/>
</dbReference>
<dbReference type="InterPro" id="IPR025543">
    <property type="entry name" value="Dodecin-like"/>
</dbReference>
<organism evidence="4 5">
    <name type="scientific">Buttiauxella agrestis ATCC 33320</name>
    <dbReference type="NCBI Taxonomy" id="1006004"/>
    <lineage>
        <taxon>Bacteria</taxon>
        <taxon>Pseudomonadati</taxon>
        <taxon>Pseudomonadota</taxon>
        <taxon>Gammaproteobacteria</taxon>
        <taxon>Enterobacterales</taxon>
        <taxon>Enterobacteriaceae</taxon>
        <taxon>Buttiauxella</taxon>
    </lineage>
</organism>
<evidence type="ECO:0000313" key="5">
    <source>
        <dbReference type="Proteomes" id="UP000028653"/>
    </source>
</evidence>
<feature type="chain" id="PRO_5001790713" description="YdgH/BhsA/McbA-like domain-containing protein" evidence="2">
    <location>
        <begin position="22"/>
        <end position="83"/>
    </location>
</feature>
<dbReference type="Gene3D" id="3.30.1660.10">
    <property type="entry name" value="Flavin-binding protein dodecin"/>
    <property type="match status" value="1"/>
</dbReference>
<accession>A0A085G3N3</accession>
<evidence type="ECO:0000313" key="4">
    <source>
        <dbReference type="EMBL" id="KFC78328.1"/>
    </source>
</evidence>
<dbReference type="Proteomes" id="UP000028653">
    <property type="component" value="Unassembled WGS sequence"/>
</dbReference>
<dbReference type="OrthoDB" id="6638089at2"/>
<dbReference type="RefSeq" id="WP_034498213.1">
    <property type="nucleotide sequence ID" value="NZ_JMPI01000058.1"/>
</dbReference>
<comment type="caution">
    <text evidence="4">The sequence shown here is derived from an EMBL/GenBank/DDBJ whole genome shotgun (WGS) entry which is preliminary data.</text>
</comment>
<feature type="signal peptide" evidence="2">
    <location>
        <begin position="1"/>
        <end position="21"/>
    </location>
</feature>
<dbReference type="AlphaFoldDB" id="A0A085G3N3"/>
<sequence length="83" mass="8786">MKTLLITTLVMGFISVNAASAAQEINHADGKQKMGVVSASNAYTLEELSDVLSRKADGEGATSFKILSTTGNNRLHGVAEIYK</sequence>
<gene>
    <name evidence="4" type="ORF">GBAG_3376</name>
</gene>
<feature type="domain" description="YdgH/BhsA/McbA-like" evidence="3">
    <location>
        <begin position="32"/>
        <end position="83"/>
    </location>
</feature>
<protein>
    <recommendedName>
        <fullName evidence="3">YdgH/BhsA/McbA-like domain-containing protein</fullName>
    </recommendedName>
</protein>
<name>A0A085G3N3_9ENTR</name>